<dbReference type="EMBL" id="BOPD01000024">
    <property type="protein sequence ID" value="GIJ34847.1"/>
    <property type="molecule type" value="Genomic_DNA"/>
</dbReference>
<evidence type="ECO:0000256" key="2">
    <source>
        <dbReference type="ARBA" id="ARBA00023163"/>
    </source>
</evidence>
<dbReference type="Proteomes" id="UP000607311">
    <property type="component" value="Unassembled WGS sequence"/>
</dbReference>
<dbReference type="PANTHER" id="PTHR43436">
    <property type="entry name" value="ARAC-FAMILY TRANSCRIPTIONAL REGULATOR"/>
    <property type="match status" value="1"/>
</dbReference>
<sequence length="296" mass="31824">MTRSTVDHSRAAAAARAIEYMRGHLAEPLQLADLARVVPFSPFHFHRLFRDVTSMTPARFLAALRMAEARRLLLHTGLTVTAISGYVGYTSAGTFTTQFTRLVGTSPGHFRQLARLLAGRPCYVLAEALRRARTEVVRPRLTLHLPDSTPDDLVLVGLRTAGESSDASTAWAVSAGGTGVPVVARPGTYHTRVVLVRGHSTVAQALVDEEPTSYLVGASDLLLPQDGRARARIAIQPPRPTDPPALAIGPVCRLVETLIGRVAPGRWSGPARPVGRHAPATPAIALWLRPGGFARR</sequence>
<evidence type="ECO:0000313" key="5">
    <source>
        <dbReference type="Proteomes" id="UP000607311"/>
    </source>
</evidence>
<evidence type="ECO:0000259" key="3">
    <source>
        <dbReference type="PROSITE" id="PS01124"/>
    </source>
</evidence>
<gene>
    <name evidence="4" type="ORF">Vse01_39950</name>
</gene>
<dbReference type="PROSITE" id="PS01124">
    <property type="entry name" value="HTH_ARAC_FAMILY_2"/>
    <property type="match status" value="1"/>
</dbReference>
<dbReference type="Gene3D" id="1.10.10.60">
    <property type="entry name" value="Homeodomain-like"/>
    <property type="match status" value="2"/>
</dbReference>
<evidence type="ECO:0000256" key="1">
    <source>
        <dbReference type="ARBA" id="ARBA00023015"/>
    </source>
</evidence>
<dbReference type="AlphaFoldDB" id="A0A9W5XLB0"/>
<dbReference type="GO" id="GO:0043565">
    <property type="term" value="F:sequence-specific DNA binding"/>
    <property type="evidence" value="ECO:0007669"/>
    <property type="project" value="InterPro"/>
</dbReference>
<comment type="caution">
    <text evidence="4">The sequence shown here is derived from an EMBL/GenBank/DDBJ whole genome shotgun (WGS) entry which is preliminary data.</text>
</comment>
<keyword evidence="2" id="KW-0804">Transcription</keyword>
<dbReference type="PANTHER" id="PTHR43436:SF1">
    <property type="entry name" value="TRANSCRIPTIONAL REGULATORY PROTEIN"/>
    <property type="match status" value="1"/>
</dbReference>
<dbReference type="SUPFAM" id="SSF46689">
    <property type="entry name" value="Homeodomain-like"/>
    <property type="match status" value="2"/>
</dbReference>
<dbReference type="RefSeq" id="WP_204019259.1">
    <property type="nucleotide sequence ID" value="NZ_BOPD01000024.1"/>
</dbReference>
<dbReference type="Pfam" id="PF12833">
    <property type="entry name" value="HTH_18"/>
    <property type="match status" value="1"/>
</dbReference>
<protein>
    <recommendedName>
        <fullName evidence="3">HTH araC/xylS-type domain-containing protein</fullName>
    </recommendedName>
</protein>
<proteinExistence type="predicted"/>
<evidence type="ECO:0000313" key="4">
    <source>
        <dbReference type="EMBL" id="GIJ34847.1"/>
    </source>
</evidence>
<dbReference type="SMART" id="SM00342">
    <property type="entry name" value="HTH_ARAC"/>
    <property type="match status" value="1"/>
</dbReference>
<keyword evidence="5" id="KW-1185">Reference proteome</keyword>
<reference evidence="4" key="1">
    <citation type="submission" date="2021-01" db="EMBL/GenBank/DDBJ databases">
        <title>Whole genome shotgun sequence of Verrucosispora sediminis NBRC 107745.</title>
        <authorList>
            <person name="Komaki H."/>
            <person name="Tamura T."/>
        </authorList>
    </citation>
    <scope>NUCLEOTIDE SEQUENCE</scope>
    <source>
        <strain evidence="4">NBRC 107745</strain>
    </source>
</reference>
<dbReference type="InterPro" id="IPR009057">
    <property type="entry name" value="Homeodomain-like_sf"/>
</dbReference>
<organism evidence="4 5">
    <name type="scientific">Micromonospora sediminimaris</name>
    <dbReference type="NCBI Taxonomy" id="547162"/>
    <lineage>
        <taxon>Bacteria</taxon>
        <taxon>Bacillati</taxon>
        <taxon>Actinomycetota</taxon>
        <taxon>Actinomycetes</taxon>
        <taxon>Micromonosporales</taxon>
        <taxon>Micromonosporaceae</taxon>
        <taxon>Micromonospora</taxon>
    </lineage>
</organism>
<name>A0A9W5XLB0_9ACTN</name>
<dbReference type="InterPro" id="IPR018060">
    <property type="entry name" value="HTH_AraC"/>
</dbReference>
<dbReference type="GO" id="GO:0003700">
    <property type="term" value="F:DNA-binding transcription factor activity"/>
    <property type="evidence" value="ECO:0007669"/>
    <property type="project" value="InterPro"/>
</dbReference>
<accession>A0A9W5XLB0</accession>
<keyword evidence="1" id="KW-0805">Transcription regulation</keyword>
<feature type="domain" description="HTH araC/xylS-type" evidence="3">
    <location>
        <begin position="15"/>
        <end position="113"/>
    </location>
</feature>